<dbReference type="OrthoDB" id="9805307at2"/>
<dbReference type="GO" id="GO:0046872">
    <property type="term" value="F:metal ion binding"/>
    <property type="evidence" value="ECO:0007669"/>
    <property type="project" value="UniProtKB-KW"/>
</dbReference>
<dbReference type="NCBIfam" id="NF007967">
    <property type="entry name" value="PRK10691.1"/>
    <property type="match status" value="1"/>
</dbReference>
<dbReference type="Gene3D" id="3.90.850.10">
    <property type="entry name" value="Fumarylacetoacetase-like, C-terminal domain"/>
    <property type="match status" value="1"/>
</dbReference>
<evidence type="ECO:0000313" key="3">
    <source>
        <dbReference type="EMBL" id="ASP38869.1"/>
    </source>
</evidence>
<keyword evidence="4" id="KW-1185">Reference proteome</keyword>
<dbReference type="InterPro" id="IPR011234">
    <property type="entry name" value="Fumarylacetoacetase-like_C"/>
</dbReference>
<dbReference type="PANTHER" id="PTHR11820">
    <property type="entry name" value="ACYLPYRUVASE"/>
    <property type="match status" value="1"/>
</dbReference>
<dbReference type="GO" id="GO:0018773">
    <property type="term" value="F:acetylpyruvate hydrolase activity"/>
    <property type="evidence" value="ECO:0007669"/>
    <property type="project" value="TreeGrafter"/>
</dbReference>
<dbReference type="KEGG" id="bsan:CHH28_09320"/>
<dbReference type="PANTHER" id="PTHR11820:SF7">
    <property type="entry name" value="ACYLPYRUVASE FAHD1, MITOCHONDRIAL"/>
    <property type="match status" value="1"/>
</dbReference>
<keyword evidence="3" id="KW-0378">Hydrolase</keyword>
<keyword evidence="1" id="KW-0479">Metal-binding</keyword>
<dbReference type="AlphaFoldDB" id="A0A222FJF4"/>
<accession>A0A222FJF4</accession>
<organism evidence="3 4">
    <name type="scientific">Bacterioplanes sanyensis</name>
    <dbReference type="NCBI Taxonomy" id="1249553"/>
    <lineage>
        <taxon>Bacteria</taxon>
        <taxon>Pseudomonadati</taxon>
        <taxon>Pseudomonadota</taxon>
        <taxon>Gammaproteobacteria</taxon>
        <taxon>Oceanospirillales</taxon>
        <taxon>Oceanospirillaceae</taxon>
        <taxon>Bacterioplanes</taxon>
    </lineage>
</organism>
<feature type="domain" description="Fumarylacetoacetase-like C-terminal" evidence="2">
    <location>
        <begin position="17"/>
        <end position="209"/>
    </location>
</feature>
<protein>
    <submittedName>
        <fullName evidence="3">Isomerase/hydrolase</fullName>
    </submittedName>
</protein>
<sequence length="224" mass="24459">MLYARLDEQTFAHPVSKVVCVGRNYADHAAELNNPIPETPLLFIKPASCAVDLEPAIRIPTQQGEVHHELEIALLIGRPLYQASVDTALRAIAGIGLGIDLTLRDVQSQLKSKGHPWERAKAFPDSCPLSRFVSAEQVTDWQELDLKFWRNGQLQQHGRSADMLFSIAQLVSEASTAFGLEAGDVVLTGTPAGVGPLRVGDELQLALNNWLDLSCKVEACDEPV</sequence>
<dbReference type="EMBL" id="CP022530">
    <property type="protein sequence ID" value="ASP38869.1"/>
    <property type="molecule type" value="Genomic_DNA"/>
</dbReference>
<dbReference type="InterPro" id="IPR036663">
    <property type="entry name" value="Fumarylacetoacetase_C_sf"/>
</dbReference>
<dbReference type="GO" id="GO:0016853">
    <property type="term" value="F:isomerase activity"/>
    <property type="evidence" value="ECO:0007669"/>
    <property type="project" value="UniProtKB-KW"/>
</dbReference>
<gene>
    <name evidence="3" type="ORF">CHH28_09320</name>
</gene>
<evidence type="ECO:0000256" key="1">
    <source>
        <dbReference type="ARBA" id="ARBA00022723"/>
    </source>
</evidence>
<dbReference type="Proteomes" id="UP000202440">
    <property type="component" value="Chromosome"/>
</dbReference>
<evidence type="ECO:0000313" key="4">
    <source>
        <dbReference type="Proteomes" id="UP000202440"/>
    </source>
</evidence>
<dbReference type="RefSeq" id="WP_094060055.1">
    <property type="nucleotide sequence ID" value="NZ_CP022530.1"/>
</dbReference>
<proteinExistence type="predicted"/>
<name>A0A222FJF4_9GAMM</name>
<keyword evidence="3" id="KW-0413">Isomerase</keyword>
<evidence type="ECO:0000259" key="2">
    <source>
        <dbReference type="Pfam" id="PF01557"/>
    </source>
</evidence>
<reference evidence="3 4" key="1">
    <citation type="submission" date="2017-07" db="EMBL/GenBank/DDBJ databases">
        <title>Annotated genome sequence of Bacterioplanes sanyensis isolated from Red Sea.</title>
        <authorList>
            <person name="Rehman Z.U."/>
        </authorList>
    </citation>
    <scope>NUCLEOTIDE SEQUENCE [LARGE SCALE GENOMIC DNA]</scope>
    <source>
        <strain evidence="3 4">NV9</strain>
    </source>
</reference>
<dbReference type="SUPFAM" id="SSF56529">
    <property type="entry name" value="FAH"/>
    <property type="match status" value="1"/>
</dbReference>
<dbReference type="Pfam" id="PF01557">
    <property type="entry name" value="FAA_hydrolase"/>
    <property type="match status" value="1"/>
</dbReference>